<keyword evidence="3" id="KW-0732">Signal</keyword>
<feature type="region of interest" description="Disordered" evidence="1">
    <location>
        <begin position="22"/>
        <end position="61"/>
    </location>
</feature>
<protein>
    <recommendedName>
        <fullName evidence="4">DUF2231 domain-containing protein</fullName>
    </recommendedName>
</protein>
<keyword evidence="2" id="KW-1133">Transmembrane helix</keyword>
<accession>A0A369Q819</accession>
<name>A0A369Q819_9SPHN</name>
<sequence>MKRLLFLLIALMVVMSGQAVSAHGPDEHEGRQTAQVTAAAEAAATPVSPESIRPARDAGDDAQDGSILSNIHPATVHFPIALLLMAALTELAVMVRPSPALQGTARIMLWDGAVGAVVTAMFGWFHTGIWFGGSGTMQWHRWIGTSIAIVAPLAAFLAGRGHIAISRLLLFGCAALILAQGYLGPELAHGPNHLGF</sequence>
<gene>
    <name evidence="5" type="ORF">HME9302_00247</name>
</gene>
<keyword evidence="2" id="KW-0812">Transmembrane</keyword>
<keyword evidence="6" id="KW-1185">Reference proteome</keyword>
<keyword evidence="2" id="KW-0472">Membrane</keyword>
<reference evidence="5 6" key="1">
    <citation type="submission" date="2018-04" db="EMBL/GenBank/DDBJ databases">
        <title>Altererythrobacter sp. HME9302 genome sequencing and assembly.</title>
        <authorList>
            <person name="Kang H."/>
            <person name="Kim H."/>
            <person name="Joh K."/>
        </authorList>
    </citation>
    <scope>NUCLEOTIDE SEQUENCE [LARGE SCALE GENOMIC DNA]</scope>
    <source>
        <strain evidence="5 6">HME9302</strain>
    </source>
</reference>
<dbReference type="AlphaFoldDB" id="A0A369Q819"/>
<feature type="transmembrane region" description="Helical" evidence="2">
    <location>
        <begin position="76"/>
        <end position="95"/>
    </location>
</feature>
<feature type="transmembrane region" description="Helical" evidence="2">
    <location>
        <begin position="139"/>
        <end position="158"/>
    </location>
</feature>
<evidence type="ECO:0000313" key="6">
    <source>
        <dbReference type="Proteomes" id="UP000253727"/>
    </source>
</evidence>
<evidence type="ECO:0000256" key="1">
    <source>
        <dbReference type="SAM" id="MobiDB-lite"/>
    </source>
</evidence>
<dbReference type="OrthoDB" id="7500556at2"/>
<dbReference type="EMBL" id="QBKA01000002">
    <property type="protein sequence ID" value="RDC59069.1"/>
    <property type="molecule type" value="Genomic_DNA"/>
</dbReference>
<comment type="caution">
    <text evidence="5">The sequence shown here is derived from an EMBL/GenBank/DDBJ whole genome shotgun (WGS) entry which is preliminary data.</text>
</comment>
<feature type="domain" description="DUF2231" evidence="4">
    <location>
        <begin position="70"/>
        <end position="188"/>
    </location>
</feature>
<evidence type="ECO:0000256" key="2">
    <source>
        <dbReference type="SAM" id="Phobius"/>
    </source>
</evidence>
<evidence type="ECO:0000259" key="4">
    <source>
        <dbReference type="Pfam" id="PF09990"/>
    </source>
</evidence>
<dbReference type="InterPro" id="IPR019251">
    <property type="entry name" value="DUF2231_TM"/>
</dbReference>
<dbReference type="Proteomes" id="UP000253727">
    <property type="component" value="Unassembled WGS sequence"/>
</dbReference>
<feature type="transmembrane region" description="Helical" evidence="2">
    <location>
        <begin position="165"/>
        <end position="183"/>
    </location>
</feature>
<evidence type="ECO:0000313" key="5">
    <source>
        <dbReference type="EMBL" id="RDC59069.1"/>
    </source>
</evidence>
<organism evidence="5 6">
    <name type="scientific">Alteripontixanthobacter maritimus</name>
    <dbReference type="NCBI Taxonomy" id="2161824"/>
    <lineage>
        <taxon>Bacteria</taxon>
        <taxon>Pseudomonadati</taxon>
        <taxon>Pseudomonadota</taxon>
        <taxon>Alphaproteobacteria</taxon>
        <taxon>Sphingomonadales</taxon>
        <taxon>Erythrobacteraceae</taxon>
        <taxon>Alteripontixanthobacter</taxon>
    </lineage>
</organism>
<dbReference type="Pfam" id="PF09990">
    <property type="entry name" value="DUF2231"/>
    <property type="match status" value="1"/>
</dbReference>
<dbReference type="RefSeq" id="WP_147270739.1">
    <property type="nucleotide sequence ID" value="NZ_QBKA01000002.1"/>
</dbReference>
<feature type="transmembrane region" description="Helical" evidence="2">
    <location>
        <begin position="107"/>
        <end position="127"/>
    </location>
</feature>
<feature type="chain" id="PRO_5016859663" description="DUF2231 domain-containing protein" evidence="3">
    <location>
        <begin position="23"/>
        <end position="196"/>
    </location>
</feature>
<feature type="signal peptide" evidence="3">
    <location>
        <begin position="1"/>
        <end position="22"/>
    </location>
</feature>
<feature type="compositionally biased region" description="Low complexity" evidence="1">
    <location>
        <begin position="32"/>
        <end position="51"/>
    </location>
</feature>
<evidence type="ECO:0000256" key="3">
    <source>
        <dbReference type="SAM" id="SignalP"/>
    </source>
</evidence>
<proteinExistence type="predicted"/>